<evidence type="ECO:0000259" key="3">
    <source>
        <dbReference type="Pfam" id="PF13439"/>
    </source>
</evidence>
<organism evidence="4 5">
    <name type="scientific">Cryobacterium algoritolerans</name>
    <dbReference type="NCBI Taxonomy" id="1259184"/>
    <lineage>
        <taxon>Bacteria</taxon>
        <taxon>Bacillati</taxon>
        <taxon>Actinomycetota</taxon>
        <taxon>Actinomycetes</taxon>
        <taxon>Micrococcales</taxon>
        <taxon>Microbacteriaceae</taxon>
        <taxon>Cryobacterium</taxon>
    </lineage>
</organism>
<accession>A0A4R8WVS1</accession>
<evidence type="ECO:0000313" key="5">
    <source>
        <dbReference type="Proteomes" id="UP000298412"/>
    </source>
</evidence>
<dbReference type="Pfam" id="PF13692">
    <property type="entry name" value="Glyco_trans_1_4"/>
    <property type="match status" value="1"/>
</dbReference>
<dbReference type="AlphaFoldDB" id="A0A4R8WVS1"/>
<protein>
    <submittedName>
        <fullName evidence="4">Glycosyltransferase family 1 protein</fullName>
    </submittedName>
</protein>
<dbReference type="EMBL" id="SOFP01000013">
    <property type="protein sequence ID" value="TFC19208.1"/>
    <property type="molecule type" value="Genomic_DNA"/>
</dbReference>
<dbReference type="Pfam" id="PF13439">
    <property type="entry name" value="Glyco_transf_4"/>
    <property type="match status" value="1"/>
</dbReference>
<keyword evidence="5" id="KW-1185">Reference proteome</keyword>
<dbReference type="PANTHER" id="PTHR45871">
    <property type="entry name" value="N-ACETYLGLUCOSAMINYL-PHOSPHATIDYLINOSITOL BIOSYNTHETIC PROTEIN"/>
    <property type="match status" value="1"/>
</dbReference>
<evidence type="ECO:0000256" key="1">
    <source>
        <dbReference type="ARBA" id="ARBA00022676"/>
    </source>
</evidence>
<evidence type="ECO:0000313" key="4">
    <source>
        <dbReference type="EMBL" id="TFC19208.1"/>
    </source>
</evidence>
<evidence type="ECO:0000256" key="2">
    <source>
        <dbReference type="ARBA" id="ARBA00022679"/>
    </source>
</evidence>
<dbReference type="CDD" id="cd03801">
    <property type="entry name" value="GT4_PimA-like"/>
    <property type="match status" value="1"/>
</dbReference>
<dbReference type="GO" id="GO:0016757">
    <property type="term" value="F:glycosyltransferase activity"/>
    <property type="evidence" value="ECO:0007669"/>
    <property type="project" value="UniProtKB-KW"/>
</dbReference>
<keyword evidence="2 4" id="KW-0808">Transferase</keyword>
<dbReference type="PANTHER" id="PTHR45871:SF1">
    <property type="entry name" value="PHOSPHATIDYLINOSITOL N-ACETYLGLUCOSAMINYLTRANSFERASE SUBUNIT A"/>
    <property type="match status" value="1"/>
</dbReference>
<dbReference type="Proteomes" id="UP000298412">
    <property type="component" value="Unassembled WGS sequence"/>
</dbReference>
<comment type="caution">
    <text evidence="4">The sequence shown here is derived from an EMBL/GenBank/DDBJ whole genome shotgun (WGS) entry which is preliminary data.</text>
</comment>
<dbReference type="SUPFAM" id="SSF53756">
    <property type="entry name" value="UDP-Glycosyltransferase/glycogen phosphorylase"/>
    <property type="match status" value="1"/>
</dbReference>
<keyword evidence="1" id="KW-0328">Glycosyltransferase</keyword>
<dbReference type="InterPro" id="IPR028098">
    <property type="entry name" value="Glyco_trans_4-like_N"/>
</dbReference>
<reference evidence="4 5" key="1">
    <citation type="submission" date="2019-03" db="EMBL/GenBank/DDBJ databases">
        <title>Genomics of glacier-inhabiting Cryobacterium strains.</title>
        <authorList>
            <person name="Liu Q."/>
            <person name="Xin Y.-H."/>
        </authorList>
    </citation>
    <scope>NUCLEOTIDE SEQUENCE [LARGE SCALE GENOMIC DNA]</scope>
    <source>
        <strain evidence="4 5">MDT1-3</strain>
    </source>
</reference>
<dbReference type="Gene3D" id="3.40.50.2000">
    <property type="entry name" value="Glycogen Phosphorylase B"/>
    <property type="match status" value="2"/>
</dbReference>
<dbReference type="OrthoDB" id="9802525at2"/>
<gene>
    <name evidence="4" type="ORF">E3O19_03475</name>
</gene>
<proteinExistence type="predicted"/>
<feature type="domain" description="Glycosyltransferase subfamily 4-like N-terminal" evidence="3">
    <location>
        <begin position="24"/>
        <end position="186"/>
    </location>
</feature>
<sequence length="388" mass="42228">MSEDADHDAVRVAMIVNSYPPRLGGLESHVHQLANELKNAGVSVTVVCLATEDSDTLEEGVRVIRLRLHLPIASVISFPSWGTTRRLSRLLADEGITVVSTHTRFFPMSYVGLRAARRRKIPVVHTEHGAGFVKSPSKVIQFFSRVVDLTMGRTVLRKATQVLAVSDPAARFVARLAGVDALIFPNALRLEDWPPSGGDHTPEGIAFLGRIVGGKGWEMFVDVAAELIQRRGFDNLVVHVLGDGPDTDALRARIKSKGIEESVQLHGHAGVEAIRTALHRSVLVNPSQLAEGFQVTLLEAAAAGAQIVSYPVPSIRPLLADGAPVREVTDPSFEALVNCVVDALRNPLPIMSRGILESRWSWRTRSREYLNIVDAVVASNGDVNLRRA</sequence>
<name>A0A4R8WVS1_9MICO</name>